<accession>A0AC34GUF7</accession>
<protein>
    <submittedName>
        <fullName evidence="2">SCP domain-containing protein</fullName>
    </submittedName>
</protein>
<name>A0AC34GUF7_9BILA</name>
<dbReference type="WBParaSite" id="ES5_v2.g8464.t1">
    <property type="protein sequence ID" value="ES5_v2.g8464.t1"/>
    <property type="gene ID" value="ES5_v2.g8464"/>
</dbReference>
<evidence type="ECO:0000313" key="1">
    <source>
        <dbReference type="Proteomes" id="UP000887579"/>
    </source>
</evidence>
<organism evidence="1 2">
    <name type="scientific">Panagrolaimus sp. ES5</name>
    <dbReference type="NCBI Taxonomy" id="591445"/>
    <lineage>
        <taxon>Eukaryota</taxon>
        <taxon>Metazoa</taxon>
        <taxon>Ecdysozoa</taxon>
        <taxon>Nematoda</taxon>
        <taxon>Chromadorea</taxon>
        <taxon>Rhabditida</taxon>
        <taxon>Tylenchina</taxon>
        <taxon>Panagrolaimomorpha</taxon>
        <taxon>Panagrolaimoidea</taxon>
        <taxon>Panagrolaimidae</taxon>
        <taxon>Panagrolaimus</taxon>
    </lineage>
</organism>
<reference evidence="2" key="1">
    <citation type="submission" date="2022-11" db="UniProtKB">
        <authorList>
            <consortium name="WormBaseParasite"/>
        </authorList>
    </citation>
    <scope>IDENTIFICATION</scope>
</reference>
<evidence type="ECO:0000313" key="2">
    <source>
        <dbReference type="WBParaSite" id="ES5_v2.g8464.t1"/>
    </source>
</evidence>
<dbReference type="Proteomes" id="UP000887579">
    <property type="component" value="Unplaced"/>
</dbReference>
<sequence>MTPELRQKVLDFLNEARHKLVNGEYLLYDDKYALQAASLPDLTWSCEMEEQVYELMEENCAASPDWSTALFQQTFGYSTTMDYDAETVVDNLLSQHVLLTYLYYSQLTRHTIFIEPISMAGVHQLYAISDKAEHVACAIRTCSNSQGSETQYINCRISLTEELENFDEIYQVSPSANYIPPTSDVLCPMNTGQSWTMSIEQREAILAKINQVRSEISQGTYQLQNLFFALEPAQPLSPLLWSCDDEHLMFVEKFDLAFCSSIGDFFNPATEFMKTIEAPYISWTLENIMGWWMGLVDTNFGPNLDLNFLSQSSEYSTQYPAAFALSEHAESVACFLKWCPPTTWSETALYNFHFVCRAKPSLSFGETIYEVSATTPTTTTTTVSTPPPATTTTTAPQPNPCASGWFFYANACYRYVSGSTSRTQAQAEQWCVNQGKKGHLVSIHSAAEDNFVKSK</sequence>
<proteinExistence type="predicted"/>